<dbReference type="AlphaFoldDB" id="A0A381NN32"/>
<protein>
    <recommendedName>
        <fullName evidence="2">Neck protein</fullName>
    </recommendedName>
</protein>
<evidence type="ECO:0000313" key="1">
    <source>
        <dbReference type="EMBL" id="SUZ56022.1"/>
    </source>
</evidence>
<evidence type="ECO:0008006" key="2">
    <source>
        <dbReference type="Google" id="ProtNLM"/>
    </source>
</evidence>
<proteinExistence type="predicted"/>
<dbReference type="Pfam" id="PF11649">
    <property type="entry name" value="T4_neck-protein"/>
    <property type="match status" value="2"/>
</dbReference>
<name>A0A381NN32_9ZZZZ</name>
<dbReference type="EMBL" id="UINC01000476">
    <property type="protein sequence ID" value="SUZ56022.1"/>
    <property type="molecule type" value="Genomic_DNA"/>
</dbReference>
<gene>
    <name evidence="1" type="ORF">METZ01_LOCUS8876</name>
</gene>
<organism evidence="1">
    <name type="scientific">marine metagenome</name>
    <dbReference type="NCBI Taxonomy" id="408172"/>
    <lineage>
        <taxon>unclassified sequences</taxon>
        <taxon>metagenomes</taxon>
        <taxon>ecological metagenomes</taxon>
    </lineage>
</organism>
<sequence>MSVNSIFHTSNSHALTTEKNLYRDLVTEAIQIYGHDVYYVDRTTVAVDSLLGEDSLSKFTTQHPIEMYVEDAEGGFQGEKEIMSQFGLENRNEITFVVSKQRFQEMDSQINIEDGTDTTGGSILLEAGSIDQSEDSSTLTSVQGDNNFYILMDTTLTDADRPQEGDLVYHPILSRMFEVSFVDHDDPFYQLDNNPIYKLRCRQYEYSHEEIDTGITAIDAIEGDLQKDSLEHQFTLEQSSAVNEGIRLERLALGELLVLDGTDGSSTNAEDNVLMENDSTSVGESILLEAGGSDSEDASYLIQEDIITGDYTSGASQDKTAQNELFDELDDNVLDFSETNPFGDAGSRT</sequence>
<accession>A0A381NN32</accession>
<dbReference type="InterPro" id="IPR021674">
    <property type="entry name" value="Phage_T4_Gp14_neck-protein"/>
</dbReference>
<reference evidence="1" key="1">
    <citation type="submission" date="2018-05" db="EMBL/GenBank/DDBJ databases">
        <authorList>
            <person name="Lanie J.A."/>
            <person name="Ng W.-L."/>
            <person name="Kazmierczak K.M."/>
            <person name="Andrzejewski T.M."/>
            <person name="Davidsen T.M."/>
            <person name="Wayne K.J."/>
            <person name="Tettelin H."/>
            <person name="Glass J.I."/>
            <person name="Rusch D."/>
            <person name="Podicherti R."/>
            <person name="Tsui H.-C.T."/>
            <person name="Winkler M.E."/>
        </authorList>
    </citation>
    <scope>NUCLEOTIDE SEQUENCE</scope>
</reference>